<evidence type="ECO:0000256" key="9">
    <source>
        <dbReference type="ARBA" id="ARBA00022771"/>
    </source>
</evidence>
<dbReference type="InterPro" id="IPR021319">
    <property type="entry name" value="DUF2921"/>
</dbReference>
<dbReference type="Pfam" id="PF13639">
    <property type="entry name" value="zf-RING_2"/>
    <property type="match status" value="1"/>
</dbReference>
<evidence type="ECO:0000256" key="5">
    <source>
        <dbReference type="ARBA" id="ARBA00022679"/>
    </source>
</evidence>
<evidence type="ECO:0000256" key="6">
    <source>
        <dbReference type="ARBA" id="ARBA00022692"/>
    </source>
</evidence>
<name>A0ABP0UKS9_9BRYO</name>
<evidence type="ECO:0000256" key="10">
    <source>
        <dbReference type="ARBA" id="ARBA00022786"/>
    </source>
</evidence>
<dbReference type="InterPro" id="IPR013083">
    <property type="entry name" value="Znf_RING/FYVE/PHD"/>
</dbReference>
<dbReference type="InterPro" id="IPR050731">
    <property type="entry name" value="HRD1_E3_ubiq-ligases"/>
</dbReference>
<dbReference type="Pfam" id="PF11145">
    <property type="entry name" value="DUF2921"/>
    <property type="match status" value="1"/>
</dbReference>
<accession>A0ABP0UKS9</accession>
<keyword evidence="6 16" id="KW-0812">Transmembrane</keyword>
<keyword evidence="11" id="KW-0862">Zinc</keyword>
<evidence type="ECO:0000256" key="4">
    <source>
        <dbReference type="ARBA" id="ARBA00012483"/>
    </source>
</evidence>
<dbReference type="PROSITE" id="PS50089">
    <property type="entry name" value="ZF_RING_2"/>
    <property type="match status" value="1"/>
</dbReference>
<evidence type="ECO:0000313" key="19">
    <source>
        <dbReference type="Proteomes" id="UP001497512"/>
    </source>
</evidence>
<evidence type="ECO:0000256" key="14">
    <source>
        <dbReference type="PROSITE-ProRule" id="PRU00175"/>
    </source>
</evidence>
<feature type="transmembrane region" description="Helical" evidence="16">
    <location>
        <begin position="503"/>
        <end position="522"/>
    </location>
</feature>
<keyword evidence="7" id="KW-0479">Metal-binding</keyword>
<evidence type="ECO:0000256" key="12">
    <source>
        <dbReference type="ARBA" id="ARBA00022989"/>
    </source>
</evidence>
<feature type="region of interest" description="Disordered" evidence="15">
    <location>
        <begin position="64"/>
        <end position="84"/>
    </location>
</feature>
<organism evidence="18 19">
    <name type="scientific">Sphagnum troendelagicum</name>
    <dbReference type="NCBI Taxonomy" id="128251"/>
    <lineage>
        <taxon>Eukaryota</taxon>
        <taxon>Viridiplantae</taxon>
        <taxon>Streptophyta</taxon>
        <taxon>Embryophyta</taxon>
        <taxon>Bryophyta</taxon>
        <taxon>Sphagnophytina</taxon>
        <taxon>Sphagnopsida</taxon>
        <taxon>Sphagnales</taxon>
        <taxon>Sphagnaceae</taxon>
        <taxon>Sphagnum</taxon>
    </lineage>
</organism>
<dbReference type="Gene3D" id="3.30.40.10">
    <property type="entry name" value="Zinc/RING finger domain, C3HC4 (zinc finger)"/>
    <property type="match status" value="1"/>
</dbReference>
<keyword evidence="10" id="KW-0833">Ubl conjugation pathway</keyword>
<feature type="transmembrane region" description="Helical" evidence="16">
    <location>
        <begin position="562"/>
        <end position="582"/>
    </location>
</feature>
<dbReference type="InterPro" id="IPR011016">
    <property type="entry name" value="Znf_RING-CH"/>
</dbReference>
<dbReference type="EMBL" id="OZ019896">
    <property type="protein sequence ID" value="CAK9223993.1"/>
    <property type="molecule type" value="Genomic_DNA"/>
</dbReference>
<proteinExistence type="predicted"/>
<dbReference type="SMART" id="SM00744">
    <property type="entry name" value="RINGv"/>
    <property type="match status" value="1"/>
</dbReference>
<keyword evidence="13 16" id="KW-0472">Membrane</keyword>
<evidence type="ECO:0000256" key="3">
    <source>
        <dbReference type="ARBA" id="ARBA00004906"/>
    </source>
</evidence>
<evidence type="ECO:0000256" key="15">
    <source>
        <dbReference type="SAM" id="MobiDB-lite"/>
    </source>
</evidence>
<evidence type="ECO:0000256" key="7">
    <source>
        <dbReference type="ARBA" id="ARBA00022723"/>
    </source>
</evidence>
<comment type="subcellular location">
    <subcellularLocation>
        <location evidence="2">Endomembrane system</location>
        <topology evidence="2">Multi-pass membrane protein</topology>
    </subcellularLocation>
</comment>
<keyword evidence="12 16" id="KW-1133">Transmembrane helix</keyword>
<evidence type="ECO:0000256" key="2">
    <source>
        <dbReference type="ARBA" id="ARBA00004127"/>
    </source>
</evidence>
<dbReference type="CDD" id="cd23117">
    <property type="entry name" value="RING-H2_TUL1-like"/>
    <property type="match status" value="1"/>
</dbReference>
<gene>
    <name evidence="18" type="ORF">CSSPTR1EN2_LOCUS17109</name>
</gene>
<feature type="transmembrane region" description="Helical" evidence="16">
    <location>
        <begin position="534"/>
        <end position="550"/>
    </location>
</feature>
<keyword evidence="19" id="KW-1185">Reference proteome</keyword>
<sequence>MLPWSMKEESWWRLGSYRLEHNMTSSIDDDGFLLAVGIDATAVTTTEWACGKIWGGAEEEEDGFAAQGRRRRRRSSREARERKGVGNNGLRRACTMSLFLWLALECVLLGAAAGYRPLKDRALHFDNSLWLDEVLPELFTNVHGGPVGPYSMLNITGTYKGTWGLRNSNRPGKFLAFKKTTGNIVFELISSATDLHGIHYVQGEVVLRDGVYITDEDLQMKMEGVYVWPFRQLRMVLTSAMDSNINRREDFIQSSPYHLLGMLQDSPEDYTQHLKKSTSIANLGKICRIQLVTQVSTVLSDDKSAKHDQQICEIQGRVEAPMMDNEQGECFSSLVVNATSVNVEVYYNKAVNYTLMVTFISFLQVLFLIRQMEHSSTQSGAAKVSLLMIGQQAIMDAYLCLLHLTAGILVGQGQVSVALGEDRQYTLQEESLFNAFATVAFFKFVIFSIFEMRYLLAIWKAQRPVASGEGWETMRRELTVLYTRFYGFLLGGILIMYELHNLLHYILLFFYSFWIPQIVASVVRDARKPLHPHYIVGVTLTRLAIPLYTFGCPKNFMGVETNLEWCIGLTTFLALQAAILLLQHYLGARCFIPHQMLPEKYSYFRRVQTSSLQIVGADETTVVDCVICMASVDMTQQSTECMVTPCDHFFHAGCLQRWMDIKMECPTCRRPLPPM</sequence>
<feature type="transmembrane region" description="Helical" evidence="16">
    <location>
        <begin position="350"/>
        <end position="369"/>
    </location>
</feature>
<feature type="transmembrane region" description="Helical" evidence="16">
    <location>
        <begin position="393"/>
        <end position="412"/>
    </location>
</feature>
<evidence type="ECO:0000259" key="17">
    <source>
        <dbReference type="PROSITE" id="PS50089"/>
    </source>
</evidence>
<evidence type="ECO:0000313" key="18">
    <source>
        <dbReference type="EMBL" id="CAK9223993.1"/>
    </source>
</evidence>
<evidence type="ECO:0000256" key="8">
    <source>
        <dbReference type="ARBA" id="ARBA00022729"/>
    </source>
</evidence>
<feature type="transmembrane region" description="Helical" evidence="16">
    <location>
        <begin position="432"/>
        <end position="457"/>
    </location>
</feature>
<protein>
    <recommendedName>
        <fullName evidence="4">RING-type E3 ubiquitin transferase</fullName>
        <ecNumber evidence="4">2.3.2.27</ecNumber>
    </recommendedName>
</protein>
<dbReference type="Proteomes" id="UP001497512">
    <property type="component" value="Chromosome 4"/>
</dbReference>
<dbReference type="SUPFAM" id="SSF57850">
    <property type="entry name" value="RING/U-box"/>
    <property type="match status" value="1"/>
</dbReference>
<comment type="pathway">
    <text evidence="3">Protein modification; protein ubiquitination.</text>
</comment>
<evidence type="ECO:0000256" key="1">
    <source>
        <dbReference type="ARBA" id="ARBA00000900"/>
    </source>
</evidence>
<evidence type="ECO:0000256" key="16">
    <source>
        <dbReference type="SAM" id="Phobius"/>
    </source>
</evidence>
<comment type="catalytic activity">
    <reaction evidence="1">
        <text>S-ubiquitinyl-[E2 ubiquitin-conjugating enzyme]-L-cysteine + [acceptor protein]-L-lysine = [E2 ubiquitin-conjugating enzyme]-L-cysteine + N(6)-ubiquitinyl-[acceptor protein]-L-lysine.</text>
        <dbReference type="EC" id="2.3.2.27"/>
    </reaction>
</comment>
<evidence type="ECO:0000256" key="11">
    <source>
        <dbReference type="ARBA" id="ARBA00022833"/>
    </source>
</evidence>
<dbReference type="SMART" id="SM00184">
    <property type="entry name" value="RING"/>
    <property type="match status" value="1"/>
</dbReference>
<keyword evidence="5" id="KW-0808">Transferase</keyword>
<feature type="transmembrane region" description="Helical" evidence="16">
    <location>
        <begin position="478"/>
        <end position="497"/>
    </location>
</feature>
<dbReference type="PANTHER" id="PTHR22763">
    <property type="entry name" value="RING ZINC FINGER PROTEIN"/>
    <property type="match status" value="1"/>
</dbReference>
<dbReference type="EC" id="2.3.2.27" evidence="4"/>
<feature type="domain" description="RING-type" evidence="17">
    <location>
        <begin position="625"/>
        <end position="669"/>
    </location>
</feature>
<dbReference type="PANTHER" id="PTHR22763:SF162">
    <property type="entry name" value="TRANSMEMBRANE E3 UBIQUITIN-PROTEIN LIGASE 1"/>
    <property type="match status" value="1"/>
</dbReference>
<keyword evidence="8" id="KW-0732">Signal</keyword>
<evidence type="ECO:0000256" key="13">
    <source>
        <dbReference type="ARBA" id="ARBA00023136"/>
    </source>
</evidence>
<keyword evidence="9 14" id="KW-0863">Zinc-finger</keyword>
<dbReference type="InterPro" id="IPR001841">
    <property type="entry name" value="Znf_RING"/>
</dbReference>
<reference evidence="18" key="1">
    <citation type="submission" date="2024-02" db="EMBL/GenBank/DDBJ databases">
        <authorList>
            <consortium name="ELIXIR-Norway"/>
            <consortium name="Elixir Norway"/>
        </authorList>
    </citation>
    <scope>NUCLEOTIDE SEQUENCE</scope>
</reference>